<keyword evidence="6" id="KW-0350">Heme biosynthesis</keyword>
<reference evidence="12 13" key="1">
    <citation type="journal article" date="2016" name="Front. Microbiol.">
        <title>Comprehensive Phylogenetic Analysis of Bovine Non-aureus Staphylococci Species Based on Whole-Genome Sequencing.</title>
        <authorList>
            <person name="Naushad S."/>
            <person name="Barkema H.W."/>
            <person name="Luby C."/>
            <person name="Condas L.A."/>
            <person name="Nobrega D.B."/>
            <person name="Carson D.A."/>
            <person name="De Buck J."/>
        </authorList>
    </citation>
    <scope>NUCLEOTIDE SEQUENCE [LARGE SCALE GENOMIC DNA]</scope>
    <source>
        <strain evidence="12 13">SNUC 1388</strain>
    </source>
</reference>
<dbReference type="PANTHER" id="PTHR11458">
    <property type="entry name" value="DELTA-AMINOLEVULINIC ACID DEHYDRATASE"/>
    <property type="match status" value="1"/>
</dbReference>
<evidence type="ECO:0000256" key="9">
    <source>
        <dbReference type="ARBA" id="ARBA00025628"/>
    </source>
</evidence>
<dbReference type="SUPFAM" id="SSF51569">
    <property type="entry name" value="Aldolase"/>
    <property type="match status" value="1"/>
</dbReference>
<dbReference type="GO" id="GO:0005829">
    <property type="term" value="C:cytosol"/>
    <property type="evidence" value="ECO:0007669"/>
    <property type="project" value="TreeGrafter"/>
</dbReference>
<proteinExistence type="inferred from homology"/>
<dbReference type="PANTHER" id="PTHR11458:SF0">
    <property type="entry name" value="DELTA-AMINOLEVULINIC ACID DEHYDRATASE"/>
    <property type="match status" value="1"/>
</dbReference>
<dbReference type="EC" id="4.2.1.24" evidence="4"/>
<accession>A0A418HK71</accession>
<evidence type="ECO:0000256" key="6">
    <source>
        <dbReference type="ARBA" id="ARBA00023133"/>
    </source>
</evidence>
<gene>
    <name evidence="12" type="ORF">BUZ01_13805</name>
</gene>
<comment type="similarity">
    <text evidence="2">Belongs to the ALAD family.</text>
</comment>
<evidence type="ECO:0000256" key="3">
    <source>
        <dbReference type="ARBA" id="ARBA00011823"/>
    </source>
</evidence>
<evidence type="ECO:0000256" key="11">
    <source>
        <dbReference type="ARBA" id="ARBA00047651"/>
    </source>
</evidence>
<organism evidence="12 13">
    <name type="scientific">Staphylococcus gallinarum</name>
    <dbReference type="NCBI Taxonomy" id="1293"/>
    <lineage>
        <taxon>Bacteria</taxon>
        <taxon>Bacillati</taxon>
        <taxon>Bacillota</taxon>
        <taxon>Bacilli</taxon>
        <taxon>Bacillales</taxon>
        <taxon>Staphylococcaceae</taxon>
        <taxon>Staphylococcus</taxon>
    </lineage>
</organism>
<evidence type="ECO:0000256" key="10">
    <source>
        <dbReference type="ARBA" id="ARBA00032837"/>
    </source>
</evidence>
<dbReference type="RefSeq" id="WP_119624645.1">
    <property type="nucleotide sequence ID" value="NZ_QXRZ01000020.1"/>
</dbReference>
<evidence type="ECO:0000256" key="4">
    <source>
        <dbReference type="ARBA" id="ARBA00012053"/>
    </source>
</evidence>
<dbReference type="AlphaFoldDB" id="A0A418HK71"/>
<keyword evidence="7" id="KW-0456">Lyase</keyword>
<dbReference type="Gene3D" id="3.20.20.70">
    <property type="entry name" value="Aldolase class I"/>
    <property type="match status" value="1"/>
</dbReference>
<evidence type="ECO:0000313" key="12">
    <source>
        <dbReference type="EMBL" id="RIL40970.1"/>
    </source>
</evidence>
<comment type="subunit">
    <text evidence="3">Homooctamer.</text>
</comment>
<evidence type="ECO:0000256" key="7">
    <source>
        <dbReference type="ARBA" id="ARBA00023239"/>
    </source>
</evidence>
<dbReference type="UniPathway" id="UPA00251">
    <property type="reaction ID" value="UER00318"/>
</dbReference>
<evidence type="ECO:0000256" key="1">
    <source>
        <dbReference type="ARBA" id="ARBA00004694"/>
    </source>
</evidence>
<protein>
    <recommendedName>
        <fullName evidence="5">Delta-aminolevulinic acid dehydratase</fullName>
        <ecNumber evidence="4">4.2.1.24</ecNumber>
    </recommendedName>
    <alternativeName>
        <fullName evidence="10">Porphobilinogen synthase</fullName>
    </alternativeName>
</protein>
<comment type="function">
    <text evidence="9">Catalyzes an early step in the biosynthesis of tetrapyrroles. Binds two molecules of 5-aminolevulinate per subunit, each at a distinct site, and catalyzes their condensation to form porphobilinogen.</text>
</comment>
<dbReference type="GO" id="GO:0008270">
    <property type="term" value="F:zinc ion binding"/>
    <property type="evidence" value="ECO:0007669"/>
    <property type="project" value="TreeGrafter"/>
</dbReference>
<evidence type="ECO:0000313" key="13">
    <source>
        <dbReference type="Proteomes" id="UP000283576"/>
    </source>
</evidence>
<dbReference type="Proteomes" id="UP000283576">
    <property type="component" value="Unassembled WGS sequence"/>
</dbReference>
<dbReference type="Pfam" id="PF00490">
    <property type="entry name" value="ALAD"/>
    <property type="match status" value="1"/>
</dbReference>
<keyword evidence="8" id="KW-0627">Porphyrin biosynthesis</keyword>
<dbReference type="EMBL" id="QXRZ01000020">
    <property type="protein sequence ID" value="RIL40970.1"/>
    <property type="molecule type" value="Genomic_DNA"/>
</dbReference>
<comment type="catalytic activity">
    <reaction evidence="11">
        <text>2 5-aminolevulinate = porphobilinogen + 2 H2O + H(+)</text>
        <dbReference type="Rhea" id="RHEA:24064"/>
        <dbReference type="ChEBI" id="CHEBI:15377"/>
        <dbReference type="ChEBI" id="CHEBI:15378"/>
        <dbReference type="ChEBI" id="CHEBI:58126"/>
        <dbReference type="ChEBI" id="CHEBI:356416"/>
        <dbReference type="EC" id="4.2.1.24"/>
    </reaction>
</comment>
<dbReference type="GO" id="GO:0006782">
    <property type="term" value="P:protoporphyrinogen IX biosynthetic process"/>
    <property type="evidence" value="ECO:0007669"/>
    <property type="project" value="UniProtKB-UniPathway"/>
</dbReference>
<dbReference type="InterPro" id="IPR013785">
    <property type="entry name" value="Aldolase_TIM"/>
</dbReference>
<evidence type="ECO:0000256" key="5">
    <source>
        <dbReference type="ARBA" id="ARBA00020771"/>
    </source>
</evidence>
<dbReference type="InterPro" id="IPR001731">
    <property type="entry name" value="ALAD"/>
</dbReference>
<comment type="pathway">
    <text evidence="1">Porphyrin-containing compound metabolism; protoporphyrin-IX biosynthesis; coproporphyrinogen-III from 5-aminolevulinate: step 1/4.</text>
</comment>
<name>A0A418HK71_STAGA</name>
<evidence type="ECO:0000256" key="2">
    <source>
        <dbReference type="ARBA" id="ARBA00008055"/>
    </source>
</evidence>
<dbReference type="GO" id="GO:0004655">
    <property type="term" value="F:porphobilinogen synthase activity"/>
    <property type="evidence" value="ECO:0007669"/>
    <property type="project" value="UniProtKB-EC"/>
</dbReference>
<evidence type="ECO:0000256" key="8">
    <source>
        <dbReference type="ARBA" id="ARBA00023244"/>
    </source>
</evidence>
<comment type="caution">
    <text evidence="12">The sequence shown here is derived from an EMBL/GenBank/DDBJ whole genome shotgun (WGS) entry which is preliminary data.</text>
</comment>
<sequence length="380" mass="43732">MNSIETASNLLNEIFTEKEVEEIKSSSVSRRFTEESEFNLTPNKFAQPIDLDISLEGDIEKPMFNMPGYPFRSLENTEKFISEIKEKGINTIVLRITGEKENRSDIYEKLEDQSSAFEKLRKAFDRNEITFVVDPFSVALNKDGSWGIKDYKNNLDNLKTSQLLSDIALAYGSINTDYILTLGRADKEVEITKRTLDFINSDTHIMSFSQNTETQNAYMYLKDKTNHTDTGQKILVGNITDMTLRTIFDIYEGSNVVVVKPVENFHLILATSQFLESKDKVISFLTSDSVNKIAQEDKKIEERIKDILFNINDFNEKSKKVKIASYTVSGTYYLQKSFEEEKGEKFASNVVEELLKNALSAANNKFFKLIDRNAYWYFNR</sequence>